<dbReference type="PROSITE" id="PS50103">
    <property type="entry name" value="ZF_C3H1"/>
    <property type="match status" value="1"/>
</dbReference>
<evidence type="ECO:0000256" key="5">
    <source>
        <dbReference type="SAM" id="MobiDB-lite"/>
    </source>
</evidence>
<dbReference type="EMBL" id="HBIO01000701">
    <property type="protein sequence ID" value="CAE0455666.1"/>
    <property type="molecule type" value="Transcribed_RNA"/>
</dbReference>
<dbReference type="Gene3D" id="1.10.287.110">
    <property type="entry name" value="DnaJ domain"/>
    <property type="match status" value="1"/>
</dbReference>
<evidence type="ECO:0000256" key="2">
    <source>
        <dbReference type="ARBA" id="ARBA00022771"/>
    </source>
</evidence>
<feature type="compositionally biased region" description="Basic and acidic residues" evidence="5">
    <location>
        <begin position="804"/>
        <end position="844"/>
    </location>
</feature>
<feature type="region of interest" description="Disordered" evidence="5">
    <location>
        <begin position="483"/>
        <end position="538"/>
    </location>
</feature>
<dbReference type="CDD" id="cd06257">
    <property type="entry name" value="DnaJ"/>
    <property type="match status" value="1"/>
</dbReference>
<dbReference type="PROSITE" id="PS50076">
    <property type="entry name" value="DNAJ_2"/>
    <property type="match status" value="1"/>
</dbReference>
<feature type="domain" description="J" evidence="6">
    <location>
        <begin position="912"/>
        <end position="977"/>
    </location>
</feature>
<dbReference type="SUPFAM" id="SSF46565">
    <property type="entry name" value="Chaperone J-domain"/>
    <property type="match status" value="1"/>
</dbReference>
<evidence type="ECO:0000313" key="8">
    <source>
        <dbReference type="EMBL" id="CAE0455666.1"/>
    </source>
</evidence>
<name>A0A7S3PU56_9STRA</name>
<dbReference type="Gene3D" id="4.10.1000.40">
    <property type="match status" value="2"/>
</dbReference>
<feature type="zinc finger region" description="C3H1-type" evidence="4">
    <location>
        <begin position="3"/>
        <end position="31"/>
    </location>
</feature>
<dbReference type="Pfam" id="PF00226">
    <property type="entry name" value="DnaJ"/>
    <property type="match status" value="1"/>
</dbReference>
<protein>
    <recommendedName>
        <fullName evidence="9">J domain-containing protein</fullName>
    </recommendedName>
</protein>
<dbReference type="InterPro" id="IPR050817">
    <property type="entry name" value="DjlA_DnaK_co-chaperone"/>
</dbReference>
<gene>
    <name evidence="8" type="ORF">CDEB00056_LOCUS507</name>
</gene>
<dbReference type="Pfam" id="PF14608">
    <property type="entry name" value="zf-CCCH_2"/>
    <property type="match status" value="3"/>
</dbReference>
<feature type="region of interest" description="Disordered" evidence="5">
    <location>
        <begin position="773"/>
        <end position="851"/>
    </location>
</feature>
<evidence type="ECO:0000256" key="4">
    <source>
        <dbReference type="PROSITE-ProRule" id="PRU00723"/>
    </source>
</evidence>
<feature type="region of interest" description="Disordered" evidence="5">
    <location>
        <begin position="133"/>
        <end position="157"/>
    </location>
</feature>
<dbReference type="SUPFAM" id="SSF90229">
    <property type="entry name" value="CCCH zinc finger"/>
    <property type="match status" value="1"/>
</dbReference>
<dbReference type="InterPro" id="IPR036855">
    <property type="entry name" value="Znf_CCCH_sf"/>
</dbReference>
<evidence type="ECO:0008006" key="9">
    <source>
        <dbReference type="Google" id="ProtNLM"/>
    </source>
</evidence>
<organism evidence="8">
    <name type="scientific">Chaetoceros debilis</name>
    <dbReference type="NCBI Taxonomy" id="122233"/>
    <lineage>
        <taxon>Eukaryota</taxon>
        <taxon>Sar</taxon>
        <taxon>Stramenopiles</taxon>
        <taxon>Ochrophyta</taxon>
        <taxon>Bacillariophyta</taxon>
        <taxon>Coscinodiscophyceae</taxon>
        <taxon>Chaetocerotophycidae</taxon>
        <taxon>Chaetocerotales</taxon>
        <taxon>Chaetocerotaceae</taxon>
        <taxon>Chaetoceros</taxon>
    </lineage>
</organism>
<evidence type="ECO:0000256" key="3">
    <source>
        <dbReference type="ARBA" id="ARBA00022833"/>
    </source>
</evidence>
<dbReference type="InterPro" id="IPR001623">
    <property type="entry name" value="DnaJ_domain"/>
</dbReference>
<dbReference type="SMART" id="SM00356">
    <property type="entry name" value="ZnF_C3H1"/>
    <property type="match status" value="3"/>
</dbReference>
<evidence type="ECO:0000259" key="7">
    <source>
        <dbReference type="PROSITE" id="PS50103"/>
    </source>
</evidence>
<dbReference type="SMART" id="SM00271">
    <property type="entry name" value="DnaJ"/>
    <property type="match status" value="1"/>
</dbReference>
<evidence type="ECO:0000259" key="6">
    <source>
        <dbReference type="PROSITE" id="PS50076"/>
    </source>
</evidence>
<dbReference type="Gene3D" id="4.10.1000.10">
    <property type="entry name" value="Zinc finger, CCCH-type"/>
    <property type="match status" value="1"/>
</dbReference>
<reference evidence="8" key="1">
    <citation type="submission" date="2021-01" db="EMBL/GenBank/DDBJ databases">
        <authorList>
            <person name="Corre E."/>
            <person name="Pelletier E."/>
            <person name="Niang G."/>
            <person name="Scheremetjew M."/>
            <person name="Finn R."/>
            <person name="Kale V."/>
            <person name="Holt S."/>
            <person name="Cochrane G."/>
            <person name="Meng A."/>
            <person name="Brown T."/>
            <person name="Cohen L."/>
        </authorList>
    </citation>
    <scope>NUCLEOTIDE SEQUENCE</scope>
    <source>
        <strain evidence="8">MM31A-1</strain>
    </source>
</reference>
<dbReference type="InterPro" id="IPR000571">
    <property type="entry name" value="Znf_CCCH"/>
</dbReference>
<sequence>MSKPRTKPCRYFRTPKGCSVGDKCPFLHIPLAEPSIVAAASFEVHPPHNSSETVGNGIVINENLHKVPAKKKKVKRCMYGSKCRNLIAGRKCKFEHDVDTTSLQEIAGGKYQKAVANDNNKQSSENECQKITYESGSNRDVLHSPPYQQEETAGSAKKKTKQCRFKDRCRNPKCKFLHPTAARCTEVDDGSAKAKDIKGSNPSRKGKDSPTQAPLPPTVVQQKSFKSDKLSKSKNKMCRFGGSCKNPNCQFSHPQKGNSDSLPIPISKRSGICYPAVDEGKNKSEEVILDELWNHLDNSRETKTSRFPISSYGAPTGIQPHEDPNVARMRLLREQKLAERLQREEKVRIANRQAMFHARSLYQRKSQNELENTTTTEATTEYGRISVENKHMLKQRLDREREVKIELQRRKEEADLQRQESTKARALEEAKEAERQKLERERERLKREVQNREAALRRKLLERERKEAERLRKLELERIKEQEMERQRIENERNDAIARSREVKKATKLKKQEERRQEELQRQREKEDEERRVKEEAKASAKRFAEEQAQKAIKLENQKKLWAKKLMEQREAARLKKEKEKEKRSNKAKLLVEERRKFWESDQKKREEYLHCVKKFCCSEILRKNEKRMKTKNLDSDFAELEQLVAETYDPLFPEKSWSKVEVADPKNKALDGRNGKILGWNKTKEKYKIGLVTKKQKVEEVYVKPENLVIPSNASDKSQPKGANQSVTIEISSCSVNFTKSLVESMIFSYREDESSLDKKIMKIMADRNKFEKEENKRRERAQKQQDNAEKANKAKKERRRREREAEQAAWDRDEASRARERAYRARERREERQEQRRYRRGGDPFGGDDFPSMRFGIGPDGIPFVFVGGGRSGGFGGFGGASFMFDDDDDDDDYYYYDDGSVEEGESMEEHAEVLGISADASANEIRSAFKRKALKLHPDKYRGEENHNGMTKEQVVEEFKRCNTAHEYLMKRHED</sequence>
<keyword evidence="2 4" id="KW-0863">Zinc-finger</keyword>
<proteinExistence type="predicted"/>
<dbReference type="AlphaFoldDB" id="A0A7S3PU56"/>
<feature type="compositionally biased region" description="Basic and acidic residues" evidence="5">
    <location>
        <begin position="773"/>
        <end position="796"/>
    </location>
</feature>
<dbReference type="GO" id="GO:0008270">
    <property type="term" value="F:zinc ion binding"/>
    <property type="evidence" value="ECO:0007669"/>
    <property type="project" value="UniProtKB-KW"/>
</dbReference>
<dbReference type="PRINTS" id="PR00625">
    <property type="entry name" value="JDOMAIN"/>
</dbReference>
<dbReference type="InterPro" id="IPR036869">
    <property type="entry name" value="J_dom_sf"/>
</dbReference>
<feature type="domain" description="C3H1-type" evidence="7">
    <location>
        <begin position="3"/>
        <end position="31"/>
    </location>
</feature>
<feature type="region of interest" description="Disordered" evidence="5">
    <location>
        <begin position="410"/>
        <end position="448"/>
    </location>
</feature>
<dbReference type="PANTHER" id="PTHR24074">
    <property type="entry name" value="CO-CHAPERONE PROTEIN DJLA"/>
    <property type="match status" value="1"/>
</dbReference>
<evidence type="ECO:0000256" key="1">
    <source>
        <dbReference type="ARBA" id="ARBA00022723"/>
    </source>
</evidence>
<keyword evidence="1 4" id="KW-0479">Metal-binding</keyword>
<feature type="region of interest" description="Disordered" evidence="5">
    <location>
        <begin position="185"/>
        <end position="232"/>
    </location>
</feature>
<accession>A0A7S3PU56</accession>
<keyword evidence="3 4" id="KW-0862">Zinc</keyword>